<accession>A0A672H0C0</accession>
<dbReference type="OMA" id="PRPRIFY"/>
<reference evidence="1" key="1">
    <citation type="submission" date="2019-06" db="EMBL/GenBank/DDBJ databases">
        <authorList>
            <consortium name="Wellcome Sanger Institute Data Sharing"/>
        </authorList>
    </citation>
    <scope>NUCLEOTIDE SEQUENCE [LARGE SCALE GENOMIC DNA]</scope>
</reference>
<proteinExistence type="predicted"/>
<protein>
    <submittedName>
        <fullName evidence="1">Uncharacterized protein</fullName>
    </submittedName>
</protein>
<organism evidence="1 2">
    <name type="scientific">Salarias fasciatus</name>
    <name type="common">Jewelled blenny</name>
    <name type="synonym">Blennius fasciatus</name>
    <dbReference type="NCBI Taxonomy" id="181472"/>
    <lineage>
        <taxon>Eukaryota</taxon>
        <taxon>Metazoa</taxon>
        <taxon>Chordata</taxon>
        <taxon>Craniata</taxon>
        <taxon>Vertebrata</taxon>
        <taxon>Euteleostomi</taxon>
        <taxon>Actinopterygii</taxon>
        <taxon>Neopterygii</taxon>
        <taxon>Teleostei</taxon>
        <taxon>Neoteleostei</taxon>
        <taxon>Acanthomorphata</taxon>
        <taxon>Ovalentaria</taxon>
        <taxon>Blenniimorphae</taxon>
        <taxon>Blenniiformes</taxon>
        <taxon>Blennioidei</taxon>
        <taxon>Blenniidae</taxon>
        <taxon>Salariinae</taxon>
        <taxon>Salarias</taxon>
    </lineage>
</organism>
<name>A0A672H0C0_SALFA</name>
<reference evidence="1" key="3">
    <citation type="submission" date="2025-09" db="UniProtKB">
        <authorList>
            <consortium name="Ensembl"/>
        </authorList>
    </citation>
    <scope>IDENTIFICATION</scope>
</reference>
<sequence>MDRCYLPSLSPKQDHPNIRVAQNRALNKLKKRRDIVIKPADKGGQIVLQDRHDYLVEARRKLDNLKYYVPLQVPLQPATQELIKPIIQSLYYKKYISFKQMQYLLGPDPPSPRYFYLLPKIHKPPASWTVPHRIPSGRPIISDCGSETYRIAEFIDLHLNPLSNNKYTNYSTSP</sequence>
<evidence type="ECO:0000313" key="1">
    <source>
        <dbReference type="Ensembl" id="ENSSFAP00005023135.1"/>
    </source>
</evidence>
<dbReference type="Proteomes" id="UP000472267">
    <property type="component" value="Chromosome 3"/>
</dbReference>
<keyword evidence="2" id="KW-1185">Reference proteome</keyword>
<evidence type="ECO:0000313" key="2">
    <source>
        <dbReference type="Proteomes" id="UP000472267"/>
    </source>
</evidence>
<dbReference type="AlphaFoldDB" id="A0A672H0C0"/>
<dbReference type="Ensembl" id="ENSSFAT00005024088.1">
    <property type="protein sequence ID" value="ENSSFAP00005023135.1"/>
    <property type="gene ID" value="ENSSFAG00005011968.1"/>
</dbReference>
<reference evidence="1" key="2">
    <citation type="submission" date="2025-08" db="UniProtKB">
        <authorList>
            <consortium name="Ensembl"/>
        </authorList>
    </citation>
    <scope>IDENTIFICATION</scope>
</reference>
<dbReference type="InParanoid" id="A0A672H0C0"/>